<evidence type="ECO:0000313" key="1">
    <source>
        <dbReference type="EMBL" id="ELZ38999.1"/>
    </source>
</evidence>
<name>M0DY54_9EURY</name>
<organism evidence="1 2">
    <name type="scientific">Halorubrum tebenquichense DSM 14210</name>
    <dbReference type="NCBI Taxonomy" id="1227485"/>
    <lineage>
        <taxon>Archaea</taxon>
        <taxon>Methanobacteriati</taxon>
        <taxon>Methanobacteriota</taxon>
        <taxon>Stenosarchaea group</taxon>
        <taxon>Halobacteria</taxon>
        <taxon>Halobacteriales</taxon>
        <taxon>Haloferacaceae</taxon>
        <taxon>Halorubrum</taxon>
    </lineage>
</organism>
<reference evidence="1 2" key="1">
    <citation type="journal article" date="2014" name="PLoS Genet.">
        <title>Phylogenetically driven sequencing of extremely halophilic archaea reveals strategies for static and dynamic osmo-response.</title>
        <authorList>
            <person name="Becker E.A."/>
            <person name="Seitzer P.M."/>
            <person name="Tritt A."/>
            <person name="Larsen D."/>
            <person name="Krusor M."/>
            <person name="Yao A.I."/>
            <person name="Wu D."/>
            <person name="Madern D."/>
            <person name="Eisen J.A."/>
            <person name="Darling A.E."/>
            <person name="Facciotti M.T."/>
        </authorList>
    </citation>
    <scope>NUCLEOTIDE SEQUENCE [LARGE SCALE GENOMIC DNA]</scope>
    <source>
        <strain evidence="1 2">DSM 14210</strain>
    </source>
</reference>
<keyword evidence="2" id="KW-1185">Reference proteome</keyword>
<dbReference type="PATRIC" id="fig|1227485.3.peg.1083"/>
<dbReference type="OrthoDB" id="324441at2157"/>
<proteinExistence type="predicted"/>
<evidence type="ECO:0000313" key="2">
    <source>
        <dbReference type="Proteomes" id="UP000011523"/>
    </source>
</evidence>
<dbReference type="AlphaFoldDB" id="M0DY54"/>
<sequence>MASSPPAHGSGAQTTEFTVDTIAEGIHSPGEPESVTATAEVEAAGGLLIAVETDTEFPDWRLDARIVNGDVEVRSGYREGERVDEVPTWLARVLNVVGDRMLEGSS</sequence>
<gene>
    <name evidence="1" type="ORF">C472_05641</name>
</gene>
<dbReference type="Proteomes" id="UP000011523">
    <property type="component" value="Unassembled WGS sequence"/>
</dbReference>
<dbReference type="EMBL" id="AOJD01000031">
    <property type="protein sequence ID" value="ELZ38999.1"/>
    <property type="molecule type" value="Genomic_DNA"/>
</dbReference>
<accession>M0DY54</accession>
<protein>
    <submittedName>
        <fullName evidence="1">Uncharacterized protein</fullName>
    </submittedName>
</protein>
<dbReference type="RefSeq" id="WP_006628819.1">
    <property type="nucleotide sequence ID" value="NZ_AOJD01000031.1"/>
</dbReference>
<comment type="caution">
    <text evidence="1">The sequence shown here is derived from an EMBL/GenBank/DDBJ whole genome shotgun (WGS) entry which is preliminary data.</text>
</comment>